<dbReference type="Proteomes" id="UP000070598">
    <property type="component" value="Unassembled WGS sequence"/>
</dbReference>
<dbReference type="Gene3D" id="3.30.1380.10">
    <property type="match status" value="1"/>
</dbReference>
<gene>
    <name evidence="4" type="ORF">TH66_06415</name>
    <name evidence="5" type="ORF">TR74_20835</name>
</gene>
<dbReference type="Proteomes" id="UP000070659">
    <property type="component" value="Unassembled WGS sequence"/>
</dbReference>
<reference evidence="6" key="1">
    <citation type="submission" date="2015-02" db="EMBL/GenBank/DDBJ databases">
        <title>Physiological reanalysis, assessment of diazotrophy, and genome sequences of multiple isolates of Streptomyces thermoautotrophicus.</title>
        <authorList>
            <person name="MacKellar D.C."/>
            <person name="Lieber L."/>
            <person name="Norman J."/>
            <person name="Bolger A."/>
            <person name="Tobin C."/>
            <person name="Murray J.W."/>
            <person name="Friesen M."/>
            <person name="Prell J."/>
        </authorList>
    </citation>
    <scope>NUCLEOTIDE SEQUENCE [LARGE SCALE GENOMIC DNA]</scope>
    <source>
        <strain evidence="6">UBT1</strain>
    </source>
</reference>
<dbReference type="AlphaFoldDB" id="A0A132NA26"/>
<dbReference type="RefSeq" id="WP_067069126.1">
    <property type="nucleotide sequence ID" value="NZ_JYIJ01000014.1"/>
</dbReference>
<dbReference type="InterPro" id="IPR002477">
    <property type="entry name" value="Peptidoglycan-bd-like"/>
</dbReference>
<dbReference type="InterPro" id="IPR036366">
    <property type="entry name" value="PGBDSf"/>
</dbReference>
<dbReference type="InterPro" id="IPR013230">
    <property type="entry name" value="Peptidase_M15A_C"/>
</dbReference>
<evidence type="ECO:0000313" key="7">
    <source>
        <dbReference type="Proteomes" id="UP000070659"/>
    </source>
</evidence>
<dbReference type="SUPFAM" id="SSF47090">
    <property type="entry name" value="PGBD-like"/>
    <property type="match status" value="1"/>
</dbReference>
<evidence type="ECO:0000313" key="5">
    <source>
        <dbReference type="EMBL" id="KWX06807.1"/>
    </source>
</evidence>
<proteinExistence type="predicted"/>
<comment type="caution">
    <text evidence="5">The sequence shown here is derived from an EMBL/GenBank/DDBJ whole genome shotgun (WGS) entry which is preliminary data.</text>
</comment>
<accession>A0A132NA26</accession>
<evidence type="ECO:0000259" key="2">
    <source>
        <dbReference type="Pfam" id="PF01471"/>
    </source>
</evidence>
<dbReference type="InterPro" id="IPR009045">
    <property type="entry name" value="Zn_M74/Hedgehog-like"/>
</dbReference>
<evidence type="ECO:0000313" key="4">
    <source>
        <dbReference type="EMBL" id="KWX04795.1"/>
    </source>
</evidence>
<organism evidence="5 6">
    <name type="scientific">Carbonactinospora thermoautotrophica</name>
    <dbReference type="NCBI Taxonomy" id="1469144"/>
    <lineage>
        <taxon>Bacteria</taxon>
        <taxon>Bacillati</taxon>
        <taxon>Actinomycetota</taxon>
        <taxon>Actinomycetes</taxon>
        <taxon>Kitasatosporales</taxon>
        <taxon>Carbonactinosporaceae</taxon>
        <taxon>Carbonactinospora</taxon>
    </lineage>
</organism>
<feature type="signal peptide" evidence="1">
    <location>
        <begin position="1"/>
        <end position="23"/>
    </location>
</feature>
<evidence type="ECO:0000259" key="3">
    <source>
        <dbReference type="Pfam" id="PF08291"/>
    </source>
</evidence>
<dbReference type="EMBL" id="JYIJ01000014">
    <property type="protein sequence ID" value="KWX04795.1"/>
    <property type="molecule type" value="Genomic_DNA"/>
</dbReference>
<feature type="domain" description="Peptidoglycan binding-like" evidence="2">
    <location>
        <begin position="49"/>
        <end position="106"/>
    </location>
</feature>
<feature type="chain" id="PRO_5038211652" evidence="1">
    <location>
        <begin position="24"/>
        <end position="257"/>
    </location>
</feature>
<dbReference type="PATRIC" id="fig|1469144.8.peg.4311"/>
<evidence type="ECO:0000256" key="1">
    <source>
        <dbReference type="SAM" id="SignalP"/>
    </source>
</evidence>
<keyword evidence="1" id="KW-0732">Signal</keyword>
<dbReference type="Gene3D" id="1.10.101.10">
    <property type="entry name" value="PGBD-like superfamily/PGBD"/>
    <property type="match status" value="1"/>
</dbReference>
<feature type="domain" description="Peptidase M15A C-terminal" evidence="3">
    <location>
        <begin position="119"/>
        <end position="234"/>
    </location>
</feature>
<name>A0A132NA26_9ACTN</name>
<protein>
    <submittedName>
        <fullName evidence="5">Peptidase M15</fullName>
    </submittedName>
</protein>
<dbReference type="Pfam" id="PF01471">
    <property type="entry name" value="PG_binding_1"/>
    <property type="match status" value="1"/>
</dbReference>
<evidence type="ECO:0000313" key="6">
    <source>
        <dbReference type="Proteomes" id="UP000070598"/>
    </source>
</evidence>
<dbReference type="InterPro" id="IPR036365">
    <property type="entry name" value="PGBD-like_sf"/>
</dbReference>
<dbReference type="Pfam" id="PF08291">
    <property type="entry name" value="Peptidase_M15_3"/>
    <property type="match status" value="1"/>
</dbReference>
<reference evidence="5 7" key="2">
    <citation type="submission" date="2015-02" db="EMBL/GenBank/DDBJ databases">
        <title>Physiological reanalysis, assessment of diazotrophy, and genome sequences of multiple isolates of Streptomyces thermoautotrophicus.</title>
        <authorList>
            <person name="MacKellar D.C."/>
            <person name="Lieber L."/>
            <person name="Norman J."/>
            <person name="Bolger A."/>
            <person name="Tobin C."/>
            <person name="Murray J.W."/>
            <person name="Prell J."/>
        </authorList>
    </citation>
    <scope>NUCLEOTIDE SEQUENCE [LARGE SCALE GENOMIC DNA]</scope>
    <source>
        <strain evidence="5 7">UBT1</strain>
    </source>
</reference>
<dbReference type="SUPFAM" id="SSF55166">
    <property type="entry name" value="Hedgehog/DD-peptidase"/>
    <property type="match status" value="1"/>
</dbReference>
<sequence length="257" mass="27429">MRPYRLLLSLVLALALAVPVTGALVVGSATPAHADECYTWTRTLQKGMSGSDVTQLQIRIAGWAAYHDYVAIDGVFGDETEAALKRFQAAYGLAADGIAGPATYSKIYSLQDPDCTPIHFSYAEMDDDCFGGWSGGKVPAATAQANALRVMWKLEALRHRLGDQPLIVTTGFRSVECNNRVGGASNSQHLYGMAADLVSTYDSLCTIAKEARYTGFSGLIGPGAAGHDDHVHVDSRAENDDDGIANAYYWTAPSCGI</sequence>
<dbReference type="EMBL" id="JYIK01001087">
    <property type="protein sequence ID" value="KWX06807.1"/>
    <property type="molecule type" value="Genomic_DNA"/>
</dbReference>